<dbReference type="Proteomes" id="UP001162131">
    <property type="component" value="Unassembled WGS sequence"/>
</dbReference>
<organism evidence="2 3">
    <name type="scientific">Blepharisma stoltei</name>
    <dbReference type="NCBI Taxonomy" id="1481888"/>
    <lineage>
        <taxon>Eukaryota</taxon>
        <taxon>Sar</taxon>
        <taxon>Alveolata</taxon>
        <taxon>Ciliophora</taxon>
        <taxon>Postciliodesmatophora</taxon>
        <taxon>Heterotrichea</taxon>
        <taxon>Heterotrichida</taxon>
        <taxon>Blepharismidae</taxon>
        <taxon>Blepharisma</taxon>
    </lineage>
</organism>
<dbReference type="EMBL" id="CAJZBQ010000012">
    <property type="protein sequence ID" value="CAG9314503.1"/>
    <property type="molecule type" value="Genomic_DNA"/>
</dbReference>
<feature type="signal peptide" evidence="1">
    <location>
        <begin position="1"/>
        <end position="20"/>
    </location>
</feature>
<reference evidence="2" key="1">
    <citation type="submission" date="2021-09" db="EMBL/GenBank/DDBJ databases">
        <authorList>
            <consortium name="AG Swart"/>
            <person name="Singh M."/>
            <person name="Singh A."/>
            <person name="Seah K."/>
            <person name="Emmerich C."/>
        </authorList>
    </citation>
    <scope>NUCLEOTIDE SEQUENCE</scope>
    <source>
        <strain evidence="2">ATCC30299</strain>
    </source>
</reference>
<evidence type="ECO:0000313" key="3">
    <source>
        <dbReference type="Proteomes" id="UP001162131"/>
    </source>
</evidence>
<keyword evidence="1" id="KW-0732">Signal</keyword>
<comment type="caution">
    <text evidence="2">The sequence shown here is derived from an EMBL/GenBank/DDBJ whole genome shotgun (WGS) entry which is preliminary data.</text>
</comment>
<feature type="chain" id="PRO_5043908381" evidence="1">
    <location>
        <begin position="21"/>
        <end position="123"/>
    </location>
</feature>
<dbReference type="AlphaFoldDB" id="A0AAU9IM24"/>
<evidence type="ECO:0000256" key="1">
    <source>
        <dbReference type="SAM" id="SignalP"/>
    </source>
</evidence>
<protein>
    <submittedName>
        <fullName evidence="2">Uncharacterized protein</fullName>
    </submittedName>
</protein>
<gene>
    <name evidence="2" type="ORF">BSTOLATCC_MIC11505</name>
</gene>
<sequence length="123" mass="13911">MAYLHLLALLLIAASATSLCENPCIQDQSNLVCCSDSITTCGEACCPTLSENCAEIAPSPYSLLFQDFLSLDLKSCNKYFLMVETEIRIFLYKISTSQSWDTIKQQLYLVLKYIPYMRAYCFS</sequence>
<evidence type="ECO:0000313" key="2">
    <source>
        <dbReference type="EMBL" id="CAG9314503.1"/>
    </source>
</evidence>
<proteinExistence type="predicted"/>
<name>A0AAU9IM24_9CILI</name>
<accession>A0AAU9IM24</accession>
<keyword evidence="3" id="KW-1185">Reference proteome</keyword>